<keyword evidence="2" id="KW-1133">Transmembrane helix</keyword>
<keyword evidence="4" id="KW-1185">Reference proteome</keyword>
<sequence>MRRMSFGQGGAPWGPEDNGSTPDWAALAEASEARARKRRWMMIGGAVAATLAVGSLVAWGIVSANKDNEAGNKPAEQLPSTADIPSEGKTPGPSFEATTPPPPLDPNDFINSADKDRAPLNEDTLYPGKTLTMGGNVYKKGASTHTKNCASAAQGALTGVLKNNDCTQMIRATYTKGDTAVTVGVAVFDTKAEAAKAAGQYKLRGAVVSLPGSGVPAFCRTTVCRQTSNSVGRYVYFTNGGLTNGKDATKKDTTLFTLGDDLRAFTFQQIQRRGQTQASAAATAG</sequence>
<dbReference type="AlphaFoldDB" id="A0A7H1B7D0"/>
<gene>
    <name evidence="3" type="ORF">IAG42_14125</name>
</gene>
<feature type="transmembrane region" description="Helical" evidence="2">
    <location>
        <begin position="40"/>
        <end position="62"/>
    </location>
</feature>
<evidence type="ECO:0000256" key="2">
    <source>
        <dbReference type="SAM" id="Phobius"/>
    </source>
</evidence>
<dbReference type="EMBL" id="CP061281">
    <property type="protein sequence ID" value="QNS04635.1"/>
    <property type="molecule type" value="Genomic_DNA"/>
</dbReference>
<name>A0A7H1B7D0_9ACTN</name>
<proteinExistence type="predicted"/>
<organism evidence="3 4">
    <name type="scientific">Streptomyces xanthii</name>
    <dbReference type="NCBI Taxonomy" id="2768069"/>
    <lineage>
        <taxon>Bacteria</taxon>
        <taxon>Bacillati</taxon>
        <taxon>Actinomycetota</taxon>
        <taxon>Actinomycetes</taxon>
        <taxon>Kitasatosporales</taxon>
        <taxon>Streptomycetaceae</taxon>
        <taxon>Streptomyces</taxon>
    </lineage>
</organism>
<keyword evidence="2" id="KW-0472">Membrane</keyword>
<keyword evidence="2" id="KW-0812">Transmembrane</keyword>
<protein>
    <submittedName>
        <fullName evidence="3">Uncharacterized protein</fullName>
    </submittedName>
</protein>
<evidence type="ECO:0000256" key="1">
    <source>
        <dbReference type="SAM" id="MobiDB-lite"/>
    </source>
</evidence>
<reference evidence="3 4" key="1">
    <citation type="submission" date="2020-09" db="EMBL/GenBank/DDBJ databases">
        <title>A novel species.</title>
        <authorList>
            <person name="Gao J."/>
        </authorList>
    </citation>
    <scope>NUCLEOTIDE SEQUENCE [LARGE SCALE GENOMIC DNA]</scope>
    <source>
        <strain evidence="3 4">CRXT-Y-14</strain>
    </source>
</reference>
<accession>A0A7H1B7D0</accession>
<evidence type="ECO:0000313" key="3">
    <source>
        <dbReference type="EMBL" id="QNS04635.1"/>
    </source>
</evidence>
<dbReference type="KEGG" id="sxn:IAG42_14125"/>
<dbReference type="Proteomes" id="UP000516428">
    <property type="component" value="Chromosome"/>
</dbReference>
<feature type="region of interest" description="Disordered" evidence="1">
    <location>
        <begin position="1"/>
        <end position="23"/>
    </location>
</feature>
<evidence type="ECO:0000313" key="4">
    <source>
        <dbReference type="Proteomes" id="UP000516428"/>
    </source>
</evidence>
<feature type="region of interest" description="Disordered" evidence="1">
    <location>
        <begin position="66"/>
        <end position="124"/>
    </location>
</feature>